<dbReference type="RefSeq" id="WP_038352339.1">
    <property type="nucleotide sequence ID" value="NZ_CP097376.1"/>
</dbReference>
<proteinExistence type="predicted"/>
<organism evidence="3 4">
    <name type="scientific">Eubacterium limosum</name>
    <dbReference type="NCBI Taxonomy" id="1736"/>
    <lineage>
        <taxon>Bacteria</taxon>
        <taxon>Bacillati</taxon>
        <taxon>Bacillota</taxon>
        <taxon>Clostridia</taxon>
        <taxon>Eubacteriales</taxon>
        <taxon>Eubacteriaceae</taxon>
        <taxon>Eubacterium</taxon>
    </lineage>
</organism>
<feature type="coiled-coil region" evidence="1">
    <location>
        <begin position="139"/>
        <end position="176"/>
    </location>
</feature>
<name>A0AAC9W3V0_EUBLI</name>
<protein>
    <submittedName>
        <fullName evidence="3">Uncharacterized protein</fullName>
    </submittedName>
</protein>
<accession>A0AAC9W3V0</accession>
<evidence type="ECO:0000313" key="4">
    <source>
        <dbReference type="Proteomes" id="UP000192391"/>
    </source>
</evidence>
<evidence type="ECO:0000256" key="1">
    <source>
        <dbReference type="SAM" id="Coils"/>
    </source>
</evidence>
<keyword evidence="2" id="KW-0472">Membrane</keyword>
<evidence type="ECO:0000256" key="2">
    <source>
        <dbReference type="SAM" id="Phobius"/>
    </source>
</evidence>
<dbReference type="Proteomes" id="UP000192391">
    <property type="component" value="Chromosome"/>
</dbReference>
<sequence length="209" mass="24685">MDIVVENSKKLIRDLYLLLKDNKNLNLEEPADQEEEQKIRRKKYLLYKEMNKSVKDFIVNLVNFEDKKDEEKQEEKMEYNQNVSVKQTMLLENVNDNLEKNIEACKVINQNIKELIESLPDCEIEKSIQSLNDTFGIVKENMKENKMDFKEILTDLKNQNKEMEAVSNRIREEAADTIRREGWKQTLVYGGSIISLINLILLLIVLFLR</sequence>
<evidence type="ECO:0000313" key="3">
    <source>
        <dbReference type="EMBL" id="ARD67045.1"/>
    </source>
</evidence>
<keyword evidence="2" id="KW-1133">Transmembrane helix</keyword>
<dbReference type="EMBL" id="CP019962">
    <property type="protein sequence ID" value="ARD67045.1"/>
    <property type="molecule type" value="Genomic_DNA"/>
</dbReference>
<gene>
    <name evidence="3" type="ORF">B2M23_16560</name>
</gene>
<feature type="transmembrane region" description="Helical" evidence="2">
    <location>
        <begin position="187"/>
        <end position="208"/>
    </location>
</feature>
<keyword evidence="2" id="KW-0812">Transmembrane</keyword>
<feature type="coiled-coil region" evidence="1">
    <location>
        <begin position="54"/>
        <end position="115"/>
    </location>
</feature>
<reference evidence="4" key="1">
    <citation type="journal article" date="2017" name="Sci. Rep.">
        <title>Determination of the Genome and Primary Transcriptome of Syngas Fermenting Eubacterium limosum ATCC 8486.</title>
        <authorList>
            <person name="Song Y."/>
            <person name="Shin J."/>
            <person name="Jeong Y."/>
            <person name="Jin S."/>
            <person name="Lee J.K."/>
            <person name="Kim D.R."/>
            <person name="Kim S.C."/>
            <person name="Cho S."/>
            <person name="Cho B.K."/>
        </authorList>
    </citation>
    <scope>NUCLEOTIDE SEQUENCE [LARGE SCALE GENOMIC DNA]</scope>
    <source>
        <strain evidence="4">ATCC 8486</strain>
    </source>
</reference>
<dbReference type="KEGG" id="elim:B2M23_16560"/>
<dbReference type="AlphaFoldDB" id="A0AAC9W3V0"/>
<keyword evidence="1" id="KW-0175">Coiled coil</keyword>